<dbReference type="STRING" id="1797259.A2989_01295"/>
<protein>
    <recommendedName>
        <fullName evidence="11">DUF2029 domain-containing protein</fullName>
    </recommendedName>
</protein>
<dbReference type="Pfam" id="PF09594">
    <property type="entry name" value="GT87"/>
    <property type="match status" value="1"/>
</dbReference>
<feature type="transmembrane region" description="Helical" evidence="8">
    <location>
        <begin position="146"/>
        <end position="171"/>
    </location>
</feature>
<evidence type="ECO:0000256" key="8">
    <source>
        <dbReference type="SAM" id="Phobius"/>
    </source>
</evidence>
<dbReference type="AlphaFoldDB" id="A0A1F4ZCY7"/>
<evidence type="ECO:0000256" key="4">
    <source>
        <dbReference type="ARBA" id="ARBA00022692"/>
    </source>
</evidence>
<name>A0A1F4ZCY7_9BACT</name>
<feature type="transmembrane region" description="Helical" evidence="8">
    <location>
        <begin position="250"/>
        <end position="270"/>
    </location>
</feature>
<keyword evidence="5 8" id="KW-1133">Transmembrane helix</keyword>
<feature type="transmembrane region" description="Helical" evidence="8">
    <location>
        <begin position="347"/>
        <end position="367"/>
    </location>
</feature>
<dbReference type="EMBL" id="MEXN01000003">
    <property type="protein sequence ID" value="OGD04015.1"/>
    <property type="molecule type" value="Genomic_DNA"/>
</dbReference>
<evidence type="ECO:0000256" key="3">
    <source>
        <dbReference type="ARBA" id="ARBA00022679"/>
    </source>
</evidence>
<feature type="transmembrane region" description="Helical" evidence="8">
    <location>
        <begin position="322"/>
        <end position="340"/>
    </location>
</feature>
<keyword evidence="4 8" id="KW-0812">Transmembrane</keyword>
<evidence type="ECO:0000256" key="7">
    <source>
        <dbReference type="ARBA" id="ARBA00024033"/>
    </source>
</evidence>
<reference evidence="9 10" key="1">
    <citation type="journal article" date="2016" name="Nat. Commun.">
        <title>Thousands of microbial genomes shed light on interconnected biogeochemical processes in an aquifer system.</title>
        <authorList>
            <person name="Anantharaman K."/>
            <person name="Brown C.T."/>
            <person name="Hug L.A."/>
            <person name="Sharon I."/>
            <person name="Castelle C.J."/>
            <person name="Probst A.J."/>
            <person name="Thomas B.C."/>
            <person name="Singh A."/>
            <person name="Wilkins M.J."/>
            <person name="Karaoz U."/>
            <person name="Brodie E.L."/>
            <person name="Williams K.H."/>
            <person name="Hubbard S.S."/>
            <person name="Banfield J.F."/>
        </authorList>
    </citation>
    <scope>NUCLEOTIDE SEQUENCE [LARGE SCALE GENOMIC DNA]</scope>
</reference>
<dbReference type="InterPro" id="IPR018584">
    <property type="entry name" value="GT87"/>
</dbReference>
<gene>
    <name evidence="9" type="ORF">A2989_01295</name>
</gene>
<evidence type="ECO:0000313" key="9">
    <source>
        <dbReference type="EMBL" id="OGD04015.1"/>
    </source>
</evidence>
<feature type="transmembrane region" description="Helical" evidence="8">
    <location>
        <begin position="373"/>
        <end position="392"/>
    </location>
</feature>
<dbReference type="GO" id="GO:0005886">
    <property type="term" value="C:plasma membrane"/>
    <property type="evidence" value="ECO:0007669"/>
    <property type="project" value="UniProtKB-SubCell"/>
</dbReference>
<evidence type="ECO:0000256" key="2">
    <source>
        <dbReference type="ARBA" id="ARBA00022475"/>
    </source>
</evidence>
<comment type="similarity">
    <text evidence="7">Belongs to the glycosyltransferase 87 family.</text>
</comment>
<evidence type="ECO:0008006" key="11">
    <source>
        <dbReference type="Google" id="ProtNLM"/>
    </source>
</evidence>
<dbReference type="GO" id="GO:0016758">
    <property type="term" value="F:hexosyltransferase activity"/>
    <property type="evidence" value="ECO:0007669"/>
    <property type="project" value="InterPro"/>
</dbReference>
<comment type="subcellular location">
    <subcellularLocation>
        <location evidence="1">Cell membrane</location>
        <topology evidence="1">Multi-pass membrane protein</topology>
    </subcellularLocation>
</comment>
<feature type="transmembrane region" description="Helical" evidence="8">
    <location>
        <begin position="282"/>
        <end position="302"/>
    </location>
</feature>
<keyword evidence="2" id="KW-1003">Cell membrane</keyword>
<sequence length="398" mass="45297">MKLSKLIFLAVLLRVFFAAFLYHPDIKTQYYQASFLSQGVFNIYSYISQNKPHLPYTDTFNYPPLIYFLLGSWHKVASVIAGPDLTNWLADWGSRALFHPNIFLNLLVLKIPYFIAEIYLVKILINFGRSEDEKSKIKWLWLFNPLVLYWVYAIGQFDILPALTTIVALNLASKKQYIQSAIFLGLGAALKTYPILLLPIVVFSNSDWKRRLITLTVGLATMFIPMLPFLGSVDFRASVFQSSLGQRLFASGFAVSDQRVIFFVVAYVLIIANFAKKPEQRFLLPSFTAVTLLIILLSQFHIQWLVWLLPFFTLFVSRSRQFLTPVLFIFLSALGLNLLLKDQFVAIGLFSALNPHLGTIPPLVALVTPPPDFTLLASIIRSTLVAFGLLFIRETYET</sequence>
<evidence type="ECO:0000256" key="6">
    <source>
        <dbReference type="ARBA" id="ARBA00023136"/>
    </source>
</evidence>
<evidence type="ECO:0000313" key="10">
    <source>
        <dbReference type="Proteomes" id="UP000177080"/>
    </source>
</evidence>
<dbReference type="Proteomes" id="UP000177080">
    <property type="component" value="Unassembled WGS sequence"/>
</dbReference>
<proteinExistence type="inferred from homology"/>
<comment type="caution">
    <text evidence="9">The sequence shown here is derived from an EMBL/GenBank/DDBJ whole genome shotgun (WGS) entry which is preliminary data.</text>
</comment>
<feature type="transmembrane region" description="Helical" evidence="8">
    <location>
        <begin position="177"/>
        <end position="200"/>
    </location>
</feature>
<evidence type="ECO:0000256" key="1">
    <source>
        <dbReference type="ARBA" id="ARBA00004651"/>
    </source>
</evidence>
<keyword evidence="3" id="KW-0808">Transferase</keyword>
<evidence type="ECO:0000256" key="5">
    <source>
        <dbReference type="ARBA" id="ARBA00022989"/>
    </source>
</evidence>
<keyword evidence="6 8" id="KW-0472">Membrane</keyword>
<organism evidence="9 10">
    <name type="scientific">Candidatus Amesbacteria bacterium RIFCSPLOWO2_01_FULL_48_25</name>
    <dbReference type="NCBI Taxonomy" id="1797259"/>
    <lineage>
        <taxon>Bacteria</taxon>
        <taxon>Candidatus Amesiibacteriota</taxon>
    </lineage>
</organism>
<feature type="transmembrane region" description="Helical" evidence="8">
    <location>
        <begin position="102"/>
        <end position="125"/>
    </location>
</feature>
<accession>A0A1F4ZCY7</accession>
<feature type="transmembrane region" description="Helical" evidence="8">
    <location>
        <begin position="212"/>
        <end position="230"/>
    </location>
</feature>